<gene>
    <name evidence="2" type="ORF">NTEN_LOCUS2356</name>
</gene>
<dbReference type="Proteomes" id="UP000479000">
    <property type="component" value="Unassembled WGS sequence"/>
</dbReference>
<protein>
    <submittedName>
        <fullName evidence="2">Uncharacterized protein</fullName>
    </submittedName>
</protein>
<keyword evidence="1" id="KW-1133">Transmembrane helix</keyword>
<proteinExistence type="predicted"/>
<reference evidence="2 3" key="1">
    <citation type="submission" date="2020-02" db="EMBL/GenBank/DDBJ databases">
        <authorList>
            <person name="Ferguson B K."/>
        </authorList>
    </citation>
    <scope>NUCLEOTIDE SEQUENCE [LARGE SCALE GENOMIC DNA]</scope>
</reference>
<feature type="transmembrane region" description="Helical" evidence="1">
    <location>
        <begin position="42"/>
        <end position="62"/>
    </location>
</feature>
<keyword evidence="1" id="KW-0472">Membrane</keyword>
<evidence type="ECO:0000313" key="3">
    <source>
        <dbReference type="Proteomes" id="UP000479000"/>
    </source>
</evidence>
<dbReference type="EMBL" id="CADCXU010003621">
    <property type="protein sequence ID" value="CAA9995565.1"/>
    <property type="molecule type" value="Genomic_DNA"/>
</dbReference>
<dbReference type="AlphaFoldDB" id="A0A6H5G1H0"/>
<evidence type="ECO:0000313" key="2">
    <source>
        <dbReference type="EMBL" id="CAA9995565.1"/>
    </source>
</evidence>
<name>A0A6H5G1H0_9HEMI</name>
<sequence>RSRKTLEVRATSAKRTTWTAKWEAEVHTMTTEGHNEVADIRITLAVVVAVPAIISASTIVGMTG</sequence>
<keyword evidence="3" id="KW-1185">Reference proteome</keyword>
<accession>A0A6H5G1H0</accession>
<feature type="non-terminal residue" evidence="2">
    <location>
        <position position="1"/>
    </location>
</feature>
<evidence type="ECO:0000256" key="1">
    <source>
        <dbReference type="SAM" id="Phobius"/>
    </source>
</evidence>
<keyword evidence="1" id="KW-0812">Transmembrane</keyword>
<organism evidence="2 3">
    <name type="scientific">Nesidiocoris tenuis</name>
    <dbReference type="NCBI Taxonomy" id="355587"/>
    <lineage>
        <taxon>Eukaryota</taxon>
        <taxon>Metazoa</taxon>
        <taxon>Ecdysozoa</taxon>
        <taxon>Arthropoda</taxon>
        <taxon>Hexapoda</taxon>
        <taxon>Insecta</taxon>
        <taxon>Pterygota</taxon>
        <taxon>Neoptera</taxon>
        <taxon>Paraneoptera</taxon>
        <taxon>Hemiptera</taxon>
        <taxon>Heteroptera</taxon>
        <taxon>Panheteroptera</taxon>
        <taxon>Cimicomorpha</taxon>
        <taxon>Miridae</taxon>
        <taxon>Dicyphina</taxon>
        <taxon>Nesidiocoris</taxon>
    </lineage>
</organism>